<reference evidence="3 4" key="1">
    <citation type="submission" date="2019-04" db="EMBL/GenBank/DDBJ databases">
        <title>Genome sequencing of Clostridium botulinum Groups I-IV and Clostridium butyricum.</title>
        <authorList>
            <person name="Brunt J."/>
            <person name="Van Vliet A.H.M."/>
            <person name="Stringer S.C."/>
            <person name="Carter A.T."/>
            <person name="Peck M.W."/>
        </authorList>
    </citation>
    <scope>NUCLEOTIDE SEQUENCE [LARGE SCALE GENOMIC DNA]</scope>
    <source>
        <strain evidence="3 4">1605</strain>
    </source>
</reference>
<name>A0A6M0V9V7_CLOBO</name>
<proteinExistence type="predicted"/>
<comment type="caution">
    <text evidence="3">The sequence shown here is derived from an EMBL/GenBank/DDBJ whole genome shotgun (WGS) entry which is preliminary data.</text>
</comment>
<dbReference type="OrthoDB" id="1912047at2"/>
<keyword evidence="1" id="KW-0175">Coiled coil</keyword>
<feature type="compositionally biased region" description="Basic and acidic residues" evidence="2">
    <location>
        <begin position="1"/>
        <end position="12"/>
    </location>
</feature>
<accession>A0A6M0V9V7</accession>
<dbReference type="AlphaFoldDB" id="A0A6M0V9V7"/>
<dbReference type="EMBL" id="SWOV01000091">
    <property type="protein sequence ID" value="NFF89605.1"/>
    <property type="molecule type" value="Genomic_DNA"/>
</dbReference>
<organism evidence="3 4">
    <name type="scientific">Clostridium botulinum</name>
    <dbReference type="NCBI Taxonomy" id="1491"/>
    <lineage>
        <taxon>Bacteria</taxon>
        <taxon>Bacillati</taxon>
        <taxon>Bacillota</taxon>
        <taxon>Clostridia</taxon>
        <taxon>Eubacteriales</taxon>
        <taxon>Clostridiaceae</taxon>
        <taxon>Clostridium</taxon>
    </lineage>
</organism>
<dbReference type="RefSeq" id="WP_053532537.1">
    <property type="nucleotide sequence ID" value="NZ_LHUM01000021.1"/>
</dbReference>
<evidence type="ECO:0000313" key="3">
    <source>
        <dbReference type="EMBL" id="NFF89605.1"/>
    </source>
</evidence>
<dbReference type="Proteomes" id="UP000476820">
    <property type="component" value="Unassembled WGS sequence"/>
</dbReference>
<feature type="coiled-coil region" evidence="1">
    <location>
        <begin position="26"/>
        <end position="53"/>
    </location>
</feature>
<feature type="region of interest" description="Disordered" evidence="2">
    <location>
        <begin position="1"/>
        <end position="26"/>
    </location>
</feature>
<evidence type="ECO:0000313" key="4">
    <source>
        <dbReference type="Proteomes" id="UP000476820"/>
    </source>
</evidence>
<protein>
    <submittedName>
        <fullName evidence="3">Uncharacterized protein</fullName>
    </submittedName>
</protein>
<evidence type="ECO:0000256" key="2">
    <source>
        <dbReference type="SAM" id="MobiDB-lite"/>
    </source>
</evidence>
<sequence>MTLKEEELKNTEIDENPNIDASSNDMDLDDNLIEEVNNEIKNELNEEDQEEEKRWPHRKDVALSANCRLEMHVNPENEMVYVCPGKIQYFLASSSKCCGKINVKYLGHHCLGTHGGHKCIKVYGKLGKYLILDSGIVFIPYRHIQPGCIDILPFIAYDGCSHYKFSVLFTYSPCECCICCKSE</sequence>
<evidence type="ECO:0000256" key="1">
    <source>
        <dbReference type="SAM" id="Coils"/>
    </source>
</evidence>
<gene>
    <name evidence="3" type="ORF">FC774_17415</name>
</gene>